<proteinExistence type="predicted"/>
<dbReference type="PANTHER" id="PTHR12546:SF60">
    <property type="entry name" value="MISFIRE, ISOFORM F"/>
    <property type="match status" value="1"/>
</dbReference>
<dbReference type="GO" id="GO:0007009">
    <property type="term" value="P:plasma membrane organization"/>
    <property type="evidence" value="ECO:0007669"/>
    <property type="project" value="TreeGrafter"/>
</dbReference>
<dbReference type="EMBL" id="OC320024">
    <property type="protein sequence ID" value="CAD7406989.1"/>
    <property type="molecule type" value="Genomic_DNA"/>
</dbReference>
<dbReference type="Pfam" id="PF22901">
    <property type="entry name" value="dsrm_Ferlin"/>
    <property type="match status" value="1"/>
</dbReference>
<dbReference type="AlphaFoldDB" id="A0A7R9D4R7"/>
<keyword evidence="4" id="KW-1133">Transmembrane helix</keyword>
<keyword evidence="5" id="KW-0472">Membrane</keyword>
<keyword evidence="2" id="KW-0812">Transmembrane</keyword>
<name>A0A7R9D4R7_TIMCR</name>
<feature type="domain" description="Ferlin dsRNA-binding" evidence="7">
    <location>
        <begin position="16"/>
        <end position="84"/>
    </location>
</feature>
<comment type="subcellular location">
    <subcellularLocation>
        <location evidence="1">Membrane</location>
    </subcellularLocation>
</comment>
<feature type="region of interest" description="Disordered" evidence="6">
    <location>
        <begin position="1"/>
        <end position="23"/>
    </location>
</feature>
<sequence length="131" mass="15095">MGRRKPVHGTAPGPREGYRKWRDSQTPSQILENLCREYKVQGPTYLEDCVVVGPWEQNHPAESQKGPDEQKKEELALMALNRWQEVPLVGFKLVPEHVETRTLYHPDKPGIEQMFTFQVTLIANICLELSQ</sequence>
<organism evidence="8">
    <name type="scientific">Timema cristinae</name>
    <name type="common">Walking stick</name>
    <dbReference type="NCBI Taxonomy" id="61476"/>
    <lineage>
        <taxon>Eukaryota</taxon>
        <taxon>Metazoa</taxon>
        <taxon>Ecdysozoa</taxon>
        <taxon>Arthropoda</taxon>
        <taxon>Hexapoda</taxon>
        <taxon>Insecta</taxon>
        <taxon>Pterygota</taxon>
        <taxon>Neoptera</taxon>
        <taxon>Polyneoptera</taxon>
        <taxon>Phasmatodea</taxon>
        <taxon>Timematodea</taxon>
        <taxon>Timematoidea</taxon>
        <taxon>Timematidae</taxon>
        <taxon>Timema</taxon>
    </lineage>
</organism>
<evidence type="ECO:0000259" key="7">
    <source>
        <dbReference type="Pfam" id="PF22901"/>
    </source>
</evidence>
<dbReference type="PANTHER" id="PTHR12546">
    <property type="entry name" value="FER-1-LIKE"/>
    <property type="match status" value="1"/>
</dbReference>
<evidence type="ECO:0000256" key="1">
    <source>
        <dbReference type="ARBA" id="ARBA00004370"/>
    </source>
</evidence>
<evidence type="ECO:0000256" key="3">
    <source>
        <dbReference type="ARBA" id="ARBA00022737"/>
    </source>
</evidence>
<dbReference type="InterPro" id="IPR037721">
    <property type="entry name" value="Ferlin"/>
</dbReference>
<evidence type="ECO:0000256" key="2">
    <source>
        <dbReference type="ARBA" id="ARBA00022692"/>
    </source>
</evidence>
<gene>
    <name evidence="8" type="ORF">TCEB3V08_LOCUS8800</name>
</gene>
<protein>
    <recommendedName>
        <fullName evidence="7">Ferlin dsRNA-binding domain-containing protein</fullName>
    </recommendedName>
</protein>
<dbReference type="InterPro" id="IPR055072">
    <property type="entry name" value="Ferlin_DSRM"/>
</dbReference>
<keyword evidence="3" id="KW-0677">Repeat</keyword>
<evidence type="ECO:0000256" key="5">
    <source>
        <dbReference type="ARBA" id="ARBA00023136"/>
    </source>
</evidence>
<accession>A0A7R9D4R7</accession>
<evidence type="ECO:0000256" key="4">
    <source>
        <dbReference type="ARBA" id="ARBA00022989"/>
    </source>
</evidence>
<evidence type="ECO:0000256" key="6">
    <source>
        <dbReference type="SAM" id="MobiDB-lite"/>
    </source>
</evidence>
<reference evidence="8" key="1">
    <citation type="submission" date="2020-11" db="EMBL/GenBank/DDBJ databases">
        <authorList>
            <person name="Tran Van P."/>
        </authorList>
    </citation>
    <scope>NUCLEOTIDE SEQUENCE</scope>
</reference>
<dbReference type="GO" id="GO:0016020">
    <property type="term" value="C:membrane"/>
    <property type="evidence" value="ECO:0007669"/>
    <property type="project" value="UniProtKB-SubCell"/>
</dbReference>
<evidence type="ECO:0000313" key="8">
    <source>
        <dbReference type="EMBL" id="CAD7406989.1"/>
    </source>
</evidence>